<dbReference type="PANTHER" id="PTHR38488:SF1">
    <property type="entry name" value="OXIDOREDUCTASE 9.5 KDA SUBUNIT, PUTATIVE (AFU_ORTHOLOGUE AFUA_5G08980)-RELATED"/>
    <property type="match status" value="1"/>
</dbReference>
<gene>
    <name evidence="2" type="ORF">AB675_8988</name>
</gene>
<accession>A0A0N1HBC3</accession>
<dbReference type="STRING" id="1664694.A0A0N1HBC3"/>
<dbReference type="Proteomes" id="UP000038010">
    <property type="component" value="Unassembled WGS sequence"/>
</dbReference>
<dbReference type="EMBL" id="LFJN01000009">
    <property type="protein sequence ID" value="KPI41592.1"/>
    <property type="molecule type" value="Genomic_DNA"/>
</dbReference>
<organism evidence="2 3">
    <name type="scientific">Cyphellophora attinorum</name>
    <dbReference type="NCBI Taxonomy" id="1664694"/>
    <lineage>
        <taxon>Eukaryota</taxon>
        <taxon>Fungi</taxon>
        <taxon>Dikarya</taxon>
        <taxon>Ascomycota</taxon>
        <taxon>Pezizomycotina</taxon>
        <taxon>Eurotiomycetes</taxon>
        <taxon>Chaetothyriomycetidae</taxon>
        <taxon>Chaetothyriales</taxon>
        <taxon>Cyphellophoraceae</taxon>
        <taxon>Cyphellophora</taxon>
    </lineage>
</organism>
<name>A0A0N1HBC3_9EURO</name>
<sequence length="101" mass="11267">MSGIPQTFFSSPLRYIRWAFHEKPAIAWSMVLGGMGPPLLYALPKVRRRFGDEDPPEVPHSYPAPISAGRNPFDPAHEEDSMPELLALPPVSESQIKLNIT</sequence>
<evidence type="ECO:0000256" key="1">
    <source>
        <dbReference type="SAM" id="MobiDB-lite"/>
    </source>
</evidence>
<evidence type="ECO:0000313" key="2">
    <source>
        <dbReference type="EMBL" id="KPI41592.1"/>
    </source>
</evidence>
<evidence type="ECO:0000313" key="3">
    <source>
        <dbReference type="Proteomes" id="UP000038010"/>
    </source>
</evidence>
<dbReference type="PANTHER" id="PTHR38488">
    <property type="entry name" value="OXIDOREDUCTASE 9.5 KDA SUBUNIT, PUTATIVE (AFU_ORTHOLOGUE AFUA_5G08980)-RELATED"/>
    <property type="match status" value="1"/>
</dbReference>
<feature type="region of interest" description="Disordered" evidence="1">
    <location>
        <begin position="52"/>
        <end position="80"/>
    </location>
</feature>
<keyword evidence="2" id="KW-0830">Ubiquinone</keyword>
<comment type="caution">
    <text evidence="2">The sequence shown here is derived from an EMBL/GenBank/DDBJ whole genome shotgun (WGS) entry which is preliminary data.</text>
</comment>
<dbReference type="InterPro" id="IPR039961">
    <property type="entry name" value="Nuo9.5"/>
</dbReference>
<dbReference type="AlphaFoldDB" id="A0A0N1HBC3"/>
<reference evidence="2 3" key="1">
    <citation type="submission" date="2015-06" db="EMBL/GenBank/DDBJ databases">
        <title>Draft genome of the ant-associated black yeast Phialophora attae CBS 131958.</title>
        <authorList>
            <person name="Moreno L.F."/>
            <person name="Stielow B.J."/>
            <person name="de Hoog S."/>
            <person name="Vicente V.A."/>
            <person name="Weiss V.A."/>
            <person name="de Vries M."/>
            <person name="Cruz L.M."/>
            <person name="Souza E.M."/>
        </authorList>
    </citation>
    <scope>NUCLEOTIDE SEQUENCE [LARGE SCALE GENOMIC DNA]</scope>
    <source>
        <strain evidence="2 3">CBS 131958</strain>
    </source>
</reference>
<keyword evidence="3" id="KW-1185">Reference proteome</keyword>
<dbReference type="CDD" id="cd22903">
    <property type="entry name" value="NI9M"/>
    <property type="match status" value="1"/>
</dbReference>
<dbReference type="VEuPathDB" id="FungiDB:AB675_8988"/>
<dbReference type="RefSeq" id="XP_018001555.1">
    <property type="nucleotide sequence ID" value="XM_018149483.1"/>
</dbReference>
<proteinExistence type="predicted"/>
<dbReference type="OrthoDB" id="2093409at2759"/>
<protein>
    <submittedName>
        <fullName evidence="2">NADH-ubiquinone oxido 9.5 kDa subunit</fullName>
    </submittedName>
</protein>
<dbReference type="GeneID" id="28741363"/>